<reference evidence="2" key="1">
    <citation type="submission" date="2021-01" db="EMBL/GenBank/DDBJ databases">
        <title>Whole genome shotgun sequence of Actinocatenispora rupis NBRC 107355.</title>
        <authorList>
            <person name="Komaki H."/>
            <person name="Tamura T."/>
        </authorList>
    </citation>
    <scope>NUCLEOTIDE SEQUENCE</scope>
    <source>
        <strain evidence="2">NBRC 107355</strain>
    </source>
</reference>
<proteinExistence type="predicted"/>
<gene>
    <name evidence="2" type="ORF">Aru02nite_69840</name>
</gene>
<dbReference type="Gene3D" id="3.40.190.10">
    <property type="entry name" value="Periplasmic binding protein-like II"/>
    <property type="match status" value="1"/>
</dbReference>
<evidence type="ECO:0000313" key="3">
    <source>
        <dbReference type="Proteomes" id="UP000612808"/>
    </source>
</evidence>
<feature type="chain" id="PRO_5039369772" evidence="1">
    <location>
        <begin position="23"/>
        <end position="433"/>
    </location>
</feature>
<dbReference type="PANTHER" id="PTHR43649:SF12">
    <property type="entry name" value="DIACETYLCHITOBIOSE BINDING PROTEIN DASA"/>
    <property type="match status" value="1"/>
</dbReference>
<dbReference type="AlphaFoldDB" id="A0A8J3J728"/>
<protein>
    <submittedName>
        <fullName evidence="2">Sugar ABC transporter substrate-binding protein</fullName>
    </submittedName>
</protein>
<evidence type="ECO:0000256" key="1">
    <source>
        <dbReference type="SAM" id="SignalP"/>
    </source>
</evidence>
<dbReference type="Pfam" id="PF01547">
    <property type="entry name" value="SBP_bac_1"/>
    <property type="match status" value="1"/>
</dbReference>
<dbReference type="PANTHER" id="PTHR43649">
    <property type="entry name" value="ARABINOSE-BINDING PROTEIN-RELATED"/>
    <property type="match status" value="1"/>
</dbReference>
<dbReference type="PROSITE" id="PS51257">
    <property type="entry name" value="PROKAR_LIPOPROTEIN"/>
    <property type="match status" value="1"/>
</dbReference>
<organism evidence="2 3">
    <name type="scientific">Actinocatenispora rupis</name>
    <dbReference type="NCBI Taxonomy" id="519421"/>
    <lineage>
        <taxon>Bacteria</taxon>
        <taxon>Bacillati</taxon>
        <taxon>Actinomycetota</taxon>
        <taxon>Actinomycetes</taxon>
        <taxon>Micromonosporales</taxon>
        <taxon>Micromonosporaceae</taxon>
        <taxon>Actinocatenispora</taxon>
    </lineage>
</organism>
<dbReference type="RefSeq" id="WP_203664700.1">
    <property type="nucleotide sequence ID" value="NZ_BAAAZM010000027.1"/>
</dbReference>
<name>A0A8J3J728_9ACTN</name>
<dbReference type="SUPFAM" id="SSF53850">
    <property type="entry name" value="Periplasmic binding protein-like II"/>
    <property type="match status" value="1"/>
</dbReference>
<dbReference type="InterPro" id="IPR050490">
    <property type="entry name" value="Bact_solute-bd_prot1"/>
</dbReference>
<feature type="signal peptide" evidence="1">
    <location>
        <begin position="1"/>
        <end position="22"/>
    </location>
</feature>
<sequence>MRKRIIGVVALSAALVAGGLTACGAGGGSDSKTITYWASNQGTSIPNDKEVLGPELAKFTKQTGIKVNLQVIGWNDLLNRIMSATTSGEGPDVVNIGNTWSASLQATGAFVDFDKTNMDKIGGQDKFLATSMSSTGAKGKTPTSVPLYGLSYGLFYNKKQFAAAGIAKPPSTWAELVADAKKLTKGKQYGMTLAGGSYTENAHFAFMFGKQQGGDWFDGSGKPTYTGDAQVKAVQQYLDLLGKDKVATPSSAEHATTTDAISDFTSGKAAMLMGQNNTAAGIEAQGMKDYGVAPIPMLSPLPTGGQAINSHVAGINIAAFKDKNETGALKLIKFLTSKDEQVILNKKYGGLPVTQDASSDPTFQTPQNKVFVDVLAKTSAPMPMITNESQFETTVGNAMKDLAAQAATGKTLTAADVKKALADAQQKMQSGGN</sequence>
<dbReference type="CDD" id="cd13585">
    <property type="entry name" value="PBP2_TMBP_like"/>
    <property type="match status" value="1"/>
</dbReference>
<keyword evidence="3" id="KW-1185">Reference proteome</keyword>
<evidence type="ECO:0000313" key="2">
    <source>
        <dbReference type="EMBL" id="GID16095.1"/>
    </source>
</evidence>
<comment type="caution">
    <text evidence="2">The sequence shown here is derived from an EMBL/GenBank/DDBJ whole genome shotgun (WGS) entry which is preliminary data.</text>
</comment>
<keyword evidence="1" id="KW-0732">Signal</keyword>
<dbReference type="Proteomes" id="UP000612808">
    <property type="component" value="Unassembled WGS sequence"/>
</dbReference>
<accession>A0A8J3J728</accession>
<dbReference type="EMBL" id="BOMB01000052">
    <property type="protein sequence ID" value="GID16095.1"/>
    <property type="molecule type" value="Genomic_DNA"/>
</dbReference>
<dbReference type="InterPro" id="IPR006059">
    <property type="entry name" value="SBP"/>
</dbReference>